<dbReference type="AlphaFoldDB" id="A0A9J6RDA8"/>
<dbReference type="PANTHER" id="PTHR43394">
    <property type="entry name" value="ATP-DEPENDENT PERMEASE MDL1, MITOCHONDRIAL"/>
    <property type="match status" value="1"/>
</dbReference>
<keyword evidence="3" id="KW-1003">Cell membrane</keyword>
<dbReference type="FunFam" id="3.40.50.300:FF:000221">
    <property type="entry name" value="Multidrug ABC transporter ATP-binding protein"/>
    <property type="match status" value="1"/>
</dbReference>
<dbReference type="InterPro" id="IPR027417">
    <property type="entry name" value="P-loop_NTPase"/>
</dbReference>
<feature type="transmembrane region" description="Helical" evidence="9">
    <location>
        <begin position="157"/>
        <end position="181"/>
    </location>
</feature>
<dbReference type="PROSITE" id="PS50929">
    <property type="entry name" value="ABC_TM1F"/>
    <property type="match status" value="1"/>
</dbReference>
<dbReference type="InterPro" id="IPR003593">
    <property type="entry name" value="AAA+_ATPase"/>
</dbReference>
<keyword evidence="13" id="KW-1185">Reference proteome</keyword>
<keyword evidence="7 9" id="KW-1133">Transmembrane helix</keyword>
<feature type="transmembrane region" description="Helical" evidence="9">
    <location>
        <begin position="238"/>
        <end position="258"/>
    </location>
</feature>
<comment type="subcellular location">
    <subcellularLocation>
        <location evidence="1">Cell membrane</location>
        <topology evidence="1">Multi-pass membrane protein</topology>
    </subcellularLocation>
</comment>
<dbReference type="SMART" id="SM00382">
    <property type="entry name" value="AAA"/>
    <property type="match status" value="1"/>
</dbReference>
<evidence type="ECO:0000259" key="10">
    <source>
        <dbReference type="PROSITE" id="PS50893"/>
    </source>
</evidence>
<keyword evidence="2" id="KW-0813">Transport</keyword>
<organism evidence="12 13">
    <name type="scientific">Natronobacillus azotifigens</name>
    <dbReference type="NCBI Taxonomy" id="472978"/>
    <lineage>
        <taxon>Bacteria</taxon>
        <taxon>Bacillati</taxon>
        <taxon>Bacillota</taxon>
        <taxon>Bacilli</taxon>
        <taxon>Bacillales</taxon>
        <taxon>Bacillaceae</taxon>
        <taxon>Natronobacillus</taxon>
    </lineage>
</organism>
<keyword evidence="8 9" id="KW-0472">Membrane</keyword>
<dbReference type="EMBL" id="JAPRAT010000013">
    <property type="protein sequence ID" value="MCZ0703185.1"/>
    <property type="molecule type" value="Genomic_DNA"/>
</dbReference>
<dbReference type="PROSITE" id="PS50893">
    <property type="entry name" value="ABC_TRANSPORTER_2"/>
    <property type="match status" value="1"/>
</dbReference>
<keyword evidence="5" id="KW-0547">Nucleotide-binding</keyword>
<dbReference type="SUPFAM" id="SSF90123">
    <property type="entry name" value="ABC transporter transmembrane region"/>
    <property type="match status" value="1"/>
</dbReference>
<feature type="transmembrane region" description="Helical" evidence="9">
    <location>
        <begin position="52"/>
        <end position="76"/>
    </location>
</feature>
<keyword evidence="6 12" id="KW-0067">ATP-binding</keyword>
<gene>
    <name evidence="12" type="ORF">OWO01_08170</name>
</gene>
<comment type="caution">
    <text evidence="12">The sequence shown here is derived from an EMBL/GenBank/DDBJ whole genome shotgun (WGS) entry which is preliminary data.</text>
</comment>
<evidence type="ECO:0000256" key="2">
    <source>
        <dbReference type="ARBA" id="ARBA00022448"/>
    </source>
</evidence>
<evidence type="ECO:0000256" key="5">
    <source>
        <dbReference type="ARBA" id="ARBA00022741"/>
    </source>
</evidence>
<dbReference type="PROSITE" id="PS00211">
    <property type="entry name" value="ABC_TRANSPORTER_1"/>
    <property type="match status" value="1"/>
</dbReference>
<dbReference type="Proteomes" id="UP001084197">
    <property type="component" value="Unassembled WGS sequence"/>
</dbReference>
<dbReference type="PANTHER" id="PTHR43394:SF1">
    <property type="entry name" value="ATP-BINDING CASSETTE SUB-FAMILY B MEMBER 10, MITOCHONDRIAL"/>
    <property type="match status" value="1"/>
</dbReference>
<evidence type="ECO:0000256" key="1">
    <source>
        <dbReference type="ARBA" id="ARBA00004651"/>
    </source>
</evidence>
<name>A0A9J6RDA8_9BACI</name>
<dbReference type="Gene3D" id="3.40.50.300">
    <property type="entry name" value="P-loop containing nucleotide triphosphate hydrolases"/>
    <property type="match status" value="1"/>
</dbReference>
<dbReference type="InterPro" id="IPR039421">
    <property type="entry name" value="Type_1_exporter"/>
</dbReference>
<dbReference type="Pfam" id="PF00005">
    <property type="entry name" value="ABC_tran"/>
    <property type="match status" value="1"/>
</dbReference>
<dbReference type="CDD" id="cd18548">
    <property type="entry name" value="ABC_6TM_Tm287_like"/>
    <property type="match status" value="1"/>
</dbReference>
<evidence type="ECO:0000256" key="4">
    <source>
        <dbReference type="ARBA" id="ARBA00022692"/>
    </source>
</evidence>
<dbReference type="SUPFAM" id="SSF52540">
    <property type="entry name" value="P-loop containing nucleoside triphosphate hydrolases"/>
    <property type="match status" value="1"/>
</dbReference>
<evidence type="ECO:0000256" key="8">
    <source>
        <dbReference type="ARBA" id="ARBA00023136"/>
    </source>
</evidence>
<evidence type="ECO:0000256" key="9">
    <source>
        <dbReference type="SAM" id="Phobius"/>
    </source>
</evidence>
<dbReference type="GO" id="GO:0015421">
    <property type="term" value="F:ABC-type oligopeptide transporter activity"/>
    <property type="evidence" value="ECO:0007669"/>
    <property type="project" value="TreeGrafter"/>
</dbReference>
<dbReference type="InterPro" id="IPR003439">
    <property type="entry name" value="ABC_transporter-like_ATP-bd"/>
</dbReference>
<dbReference type="GO" id="GO:0005886">
    <property type="term" value="C:plasma membrane"/>
    <property type="evidence" value="ECO:0007669"/>
    <property type="project" value="UniProtKB-SubCell"/>
</dbReference>
<evidence type="ECO:0000259" key="11">
    <source>
        <dbReference type="PROSITE" id="PS50929"/>
    </source>
</evidence>
<dbReference type="Pfam" id="PF00664">
    <property type="entry name" value="ABC_membrane"/>
    <property type="match status" value="1"/>
</dbReference>
<evidence type="ECO:0000256" key="3">
    <source>
        <dbReference type="ARBA" id="ARBA00022475"/>
    </source>
</evidence>
<dbReference type="InterPro" id="IPR017871">
    <property type="entry name" value="ABC_transporter-like_CS"/>
</dbReference>
<dbReference type="GO" id="GO:0005524">
    <property type="term" value="F:ATP binding"/>
    <property type="evidence" value="ECO:0007669"/>
    <property type="project" value="UniProtKB-KW"/>
</dbReference>
<proteinExistence type="predicted"/>
<keyword evidence="4 9" id="KW-0812">Transmembrane</keyword>
<evidence type="ECO:0000313" key="12">
    <source>
        <dbReference type="EMBL" id="MCZ0703185.1"/>
    </source>
</evidence>
<evidence type="ECO:0000256" key="7">
    <source>
        <dbReference type="ARBA" id="ARBA00022989"/>
    </source>
</evidence>
<accession>A0A9J6RDA8</accession>
<evidence type="ECO:0000256" key="6">
    <source>
        <dbReference type="ARBA" id="ARBA00022840"/>
    </source>
</evidence>
<reference evidence="12" key="1">
    <citation type="submission" date="2022-11" db="EMBL/GenBank/DDBJ databases">
        <title>WGS of Natronobacillus azotifigens 24KS-1, an anaerobic diazotrophic haloalkaliphile from soda-rich habitats.</title>
        <authorList>
            <person name="Sorokin D.Y."/>
            <person name="Merkel A.Y."/>
        </authorList>
    </citation>
    <scope>NUCLEOTIDE SEQUENCE</scope>
    <source>
        <strain evidence="12">24KS-1</strain>
    </source>
</reference>
<feature type="domain" description="ABC transporter" evidence="10">
    <location>
        <begin position="332"/>
        <end position="565"/>
    </location>
</feature>
<dbReference type="InterPro" id="IPR011527">
    <property type="entry name" value="ABC1_TM_dom"/>
</dbReference>
<feature type="transmembrane region" description="Helical" evidence="9">
    <location>
        <begin position="278"/>
        <end position="297"/>
    </location>
</feature>
<feature type="domain" description="ABC transmembrane type-1" evidence="11">
    <location>
        <begin position="20"/>
        <end position="298"/>
    </location>
</feature>
<dbReference type="GO" id="GO:0016887">
    <property type="term" value="F:ATP hydrolysis activity"/>
    <property type="evidence" value="ECO:0007669"/>
    <property type="project" value="InterPro"/>
</dbReference>
<dbReference type="RefSeq" id="WP_268779957.1">
    <property type="nucleotide sequence ID" value="NZ_JAPRAT010000013.1"/>
</dbReference>
<evidence type="ECO:0000313" key="13">
    <source>
        <dbReference type="Proteomes" id="UP001084197"/>
    </source>
</evidence>
<protein>
    <submittedName>
        <fullName evidence="12">ABC transporter ATP-binding protein</fullName>
    </submittedName>
</protein>
<dbReference type="InterPro" id="IPR036640">
    <property type="entry name" value="ABC1_TM_sf"/>
</dbReference>
<feature type="transmembrane region" description="Helical" evidence="9">
    <location>
        <begin position="12"/>
        <end position="32"/>
    </location>
</feature>
<dbReference type="Gene3D" id="1.20.1560.10">
    <property type="entry name" value="ABC transporter type 1, transmembrane domain"/>
    <property type="match status" value="1"/>
</dbReference>
<sequence>MLKLFSYLKSYKVLIGIAWILMLVELFVELSSPLFMARIINEGIEQNNLTTVMIWGGIMIALSIVSFASGIINSFYASRISQGFGYDLRKEVFEKVQSFSFANLDRFPTSSLITRLTNDVRQLQMVVFMGLRIAARAPLQIIGAVIMSLIVNWRLALILFIVMPLLLLFMIWLMSKGVLLFQSVQRKLDTVNSVMRENLSGMRLIKAFLRKNHEQEKFATASEDLKETTMKALRMVELSMPVLLFVMNTSILIILWFGNIQIANEQTNVGNIVALVNYATRIMHAFSVFTFILMGLARARASAERITEVLDVTVDLKDGEGSAEEPDRKGNLLFDHVSFQYPITMENVLNDVSFNVNNGTTVAVLGATGSGKSSLFQLIPRLYDVTAGAIYLDGEDIRTMSFDYLRKQIGYVPQETRLFSGTVRENICWGKNDATMEEIIDAAKAAQIHETIIKLPEQYETKLGQRGVNLSGGQKQRLSIARAMIRKPKILLLDDSTSALDLQTEAKILEAIKSLSCTTLIITQKITTVMVADTILLLEDGEVVAKGNHDVLLKDSEIYQKIYQSQHHGEVV</sequence>